<dbReference type="PANTHER" id="PTHR47018">
    <property type="entry name" value="CXC DOMAIN-CONTAINING PROTEIN-RELATED"/>
    <property type="match status" value="1"/>
</dbReference>
<accession>A0A8S3WCJ7</accession>
<gene>
    <name evidence="1" type="ORF">PAPOLLO_LOCUS4422</name>
</gene>
<protein>
    <submittedName>
        <fullName evidence="1">(apollo) hypothetical protein</fullName>
    </submittedName>
</protein>
<sequence>MGDWKAHLNCVKEMLPYFHASGHFPYAKSTHLYLQDMKQLQNLMDPEVYKKFSGGFFTVRRSGKLSCGTSTDMVIEQSMMKAMKTDGGIARGRSTKESVISKWVYSMHAMNTVCDKLEDIANVRMDTTEQHVDASDLRVKKMLETYEDF</sequence>
<keyword evidence="2" id="KW-1185">Reference proteome</keyword>
<dbReference type="AlphaFoldDB" id="A0A8S3WCJ7"/>
<dbReference type="EMBL" id="CAJQZP010000255">
    <property type="protein sequence ID" value="CAG4951424.1"/>
    <property type="molecule type" value="Genomic_DNA"/>
</dbReference>
<evidence type="ECO:0000313" key="2">
    <source>
        <dbReference type="Proteomes" id="UP000691718"/>
    </source>
</evidence>
<comment type="caution">
    <text evidence="1">The sequence shown here is derived from an EMBL/GenBank/DDBJ whole genome shotgun (WGS) entry which is preliminary data.</text>
</comment>
<reference evidence="1" key="1">
    <citation type="submission" date="2021-04" db="EMBL/GenBank/DDBJ databases">
        <authorList>
            <person name="Tunstrom K."/>
        </authorList>
    </citation>
    <scope>NUCLEOTIDE SEQUENCE</scope>
</reference>
<dbReference type="PANTHER" id="PTHR47018:SF1">
    <property type="entry name" value="TESMIN_TSO1-LIKE CXC DOMAIN-CONTAINING PROTEIN"/>
    <property type="match status" value="1"/>
</dbReference>
<proteinExistence type="predicted"/>
<evidence type="ECO:0000313" key="1">
    <source>
        <dbReference type="EMBL" id="CAG4951424.1"/>
    </source>
</evidence>
<name>A0A8S3WCJ7_PARAO</name>
<dbReference type="OrthoDB" id="6753017at2759"/>
<organism evidence="1 2">
    <name type="scientific">Parnassius apollo</name>
    <name type="common">Apollo butterfly</name>
    <name type="synonym">Papilio apollo</name>
    <dbReference type="NCBI Taxonomy" id="110799"/>
    <lineage>
        <taxon>Eukaryota</taxon>
        <taxon>Metazoa</taxon>
        <taxon>Ecdysozoa</taxon>
        <taxon>Arthropoda</taxon>
        <taxon>Hexapoda</taxon>
        <taxon>Insecta</taxon>
        <taxon>Pterygota</taxon>
        <taxon>Neoptera</taxon>
        <taxon>Endopterygota</taxon>
        <taxon>Lepidoptera</taxon>
        <taxon>Glossata</taxon>
        <taxon>Ditrysia</taxon>
        <taxon>Papilionoidea</taxon>
        <taxon>Papilionidae</taxon>
        <taxon>Parnassiinae</taxon>
        <taxon>Parnassini</taxon>
        <taxon>Parnassius</taxon>
        <taxon>Parnassius</taxon>
    </lineage>
</organism>
<dbReference type="Proteomes" id="UP000691718">
    <property type="component" value="Unassembled WGS sequence"/>
</dbReference>